<dbReference type="GeneID" id="56214484"/>
<name>A0A4D6DRW5_9CAUD</name>
<dbReference type="KEGG" id="vg:56214484"/>
<dbReference type="RefSeq" id="YP_009908917.1">
    <property type="nucleotide sequence ID" value="NC_049936.1"/>
</dbReference>
<protein>
    <submittedName>
        <fullName evidence="1">Uncharacterized protein</fullName>
    </submittedName>
</protein>
<reference evidence="1 2" key="1">
    <citation type="submission" date="2019-03" db="EMBL/GenBank/DDBJ databases">
        <title>Bacteriophages that Target Cytolytic Enterococcus faecalis Reduce Features of Ethanol-induced Liver Disease.</title>
        <authorList>
            <person name="Fouts D.E."/>
            <person name="Duan Y."/>
            <person name="White R.C."/>
            <person name="Nguyen K."/>
            <person name="Singh I."/>
            <person name="Schnabl B."/>
        </authorList>
    </citation>
    <scope>NUCLEOTIDE SEQUENCE [LARGE SCALE GENOMIC DNA]</scope>
</reference>
<organism evidence="1 2">
    <name type="scientific">Enterococcus phage vB_EfaP_Efmus3</name>
    <dbReference type="NCBI Taxonomy" id="2546623"/>
    <lineage>
        <taxon>Viruses</taxon>
        <taxon>Duplodnaviria</taxon>
        <taxon>Heunggongvirae</taxon>
        <taxon>Uroviricota</taxon>
        <taxon>Caudoviricetes</taxon>
        <taxon>Rountreeviridae</taxon>
        <taxon>Sarlesvirinae</taxon>
        <taxon>Copernicusvirus</taxon>
        <taxon>Copernicusvirus Efmus3</taxon>
    </lineage>
</organism>
<evidence type="ECO:0000313" key="1">
    <source>
        <dbReference type="EMBL" id="QBZ69080.1"/>
    </source>
</evidence>
<dbReference type="EMBL" id="MK721185">
    <property type="protein sequence ID" value="QBZ69080.1"/>
    <property type="molecule type" value="Genomic_DNA"/>
</dbReference>
<dbReference type="Proteomes" id="UP000297142">
    <property type="component" value="Segment"/>
</dbReference>
<accession>A0A4D6DRW5</accession>
<sequence length="204" mass="23844">MKYTKKDIHKGMKLKCIRKTLTSRWSIGSIYTTTKDKFGKIVLIDDWGTEWDANLIKDFLNDFGHVYFKEENSMQEFKVGDLVEVLKNNSHAYKNKSDFFQVGDTAVVIEVMGFDVRICEKGAGNKCFGNVISKHEIKKVEPELTEYEEELVLRLAKSIELKDNYVKELEDLRYKTLQLEEYHEKVSKEIKEISKKTIDKINTN</sequence>
<evidence type="ECO:0000313" key="2">
    <source>
        <dbReference type="Proteomes" id="UP000297142"/>
    </source>
</evidence>
<proteinExistence type="predicted"/>
<keyword evidence="2" id="KW-1185">Reference proteome</keyword>